<dbReference type="AlphaFoldDB" id="A0A0E9SB93"/>
<name>A0A0E9SB93_ANGAN</name>
<protein>
    <submittedName>
        <fullName evidence="1">Uncharacterized protein</fullName>
    </submittedName>
</protein>
<sequence>MPVCAIYVIIVQALFYECEVKHHELGKLWKTIKFRFDYLFIYYYGF</sequence>
<dbReference type="EMBL" id="GBXM01070031">
    <property type="protein sequence ID" value="JAH38546.1"/>
    <property type="molecule type" value="Transcribed_RNA"/>
</dbReference>
<proteinExistence type="predicted"/>
<reference evidence="1" key="1">
    <citation type="submission" date="2014-11" db="EMBL/GenBank/DDBJ databases">
        <authorList>
            <person name="Amaro Gonzalez C."/>
        </authorList>
    </citation>
    <scope>NUCLEOTIDE SEQUENCE</scope>
</reference>
<accession>A0A0E9SB93</accession>
<evidence type="ECO:0000313" key="1">
    <source>
        <dbReference type="EMBL" id="JAH38546.1"/>
    </source>
</evidence>
<reference evidence="1" key="2">
    <citation type="journal article" date="2015" name="Fish Shellfish Immunol.">
        <title>Early steps in the European eel (Anguilla anguilla)-Vibrio vulnificus interaction in the gills: Role of the RtxA13 toxin.</title>
        <authorList>
            <person name="Callol A."/>
            <person name="Pajuelo D."/>
            <person name="Ebbesson L."/>
            <person name="Teles M."/>
            <person name="MacKenzie S."/>
            <person name="Amaro C."/>
        </authorList>
    </citation>
    <scope>NUCLEOTIDE SEQUENCE</scope>
</reference>
<organism evidence="1">
    <name type="scientific">Anguilla anguilla</name>
    <name type="common">European freshwater eel</name>
    <name type="synonym">Muraena anguilla</name>
    <dbReference type="NCBI Taxonomy" id="7936"/>
    <lineage>
        <taxon>Eukaryota</taxon>
        <taxon>Metazoa</taxon>
        <taxon>Chordata</taxon>
        <taxon>Craniata</taxon>
        <taxon>Vertebrata</taxon>
        <taxon>Euteleostomi</taxon>
        <taxon>Actinopterygii</taxon>
        <taxon>Neopterygii</taxon>
        <taxon>Teleostei</taxon>
        <taxon>Anguilliformes</taxon>
        <taxon>Anguillidae</taxon>
        <taxon>Anguilla</taxon>
    </lineage>
</organism>